<dbReference type="Proteomes" id="UP000304953">
    <property type="component" value="Unassembled WGS sequence"/>
</dbReference>
<accession>A0AC61S0W8</accession>
<proteinExistence type="predicted"/>
<evidence type="ECO:0000313" key="1">
    <source>
        <dbReference type="EMBL" id="TGY97751.1"/>
    </source>
</evidence>
<gene>
    <name evidence="1" type="ORF">E5329_03860</name>
</gene>
<organism evidence="1 2">
    <name type="scientific">Petralouisia muris</name>
    <dbReference type="NCBI Taxonomy" id="3032872"/>
    <lineage>
        <taxon>Bacteria</taxon>
        <taxon>Bacillati</taxon>
        <taxon>Bacillota</taxon>
        <taxon>Clostridia</taxon>
        <taxon>Lachnospirales</taxon>
        <taxon>Lachnospiraceae</taxon>
        <taxon>Petralouisia</taxon>
    </lineage>
</organism>
<evidence type="ECO:0000313" key="2">
    <source>
        <dbReference type="Proteomes" id="UP000304953"/>
    </source>
</evidence>
<comment type="caution">
    <text evidence="1">The sequence shown here is derived from an EMBL/GenBank/DDBJ whole genome shotgun (WGS) entry which is preliminary data.</text>
</comment>
<sequence length="147" mass="17138">MEAINIYTYSRIQEDMATEFENIFSQKSKKLGVNVQEFAAIKTLVLLLDIEIEIKNFENFFASFTIEQIVTIAKAQQGDKNEQKFWSWYTFNCRNPYFFDWEGDGESNHVGIVERCEGGIVYTVEENSDDAVRERCYPINFSSTMGY</sequence>
<protein>
    <submittedName>
        <fullName evidence="1">CHAP domain-containing protein</fullName>
    </submittedName>
</protein>
<dbReference type="EMBL" id="SRYA01000005">
    <property type="protein sequence ID" value="TGY97751.1"/>
    <property type="molecule type" value="Genomic_DNA"/>
</dbReference>
<name>A0AC61S0W8_9FIRM</name>
<reference evidence="1" key="1">
    <citation type="submission" date="2019-04" db="EMBL/GenBank/DDBJ databases">
        <title>Microbes associate with the intestines of laboratory mice.</title>
        <authorList>
            <person name="Navarre W."/>
            <person name="Wong E."/>
            <person name="Huang K."/>
            <person name="Tropini C."/>
            <person name="Ng K."/>
            <person name="Yu B."/>
        </authorList>
    </citation>
    <scope>NUCLEOTIDE SEQUENCE</scope>
    <source>
        <strain evidence="1">NM01_1-7b</strain>
    </source>
</reference>
<keyword evidence="2" id="KW-1185">Reference proteome</keyword>